<evidence type="ECO:0008006" key="4">
    <source>
        <dbReference type="Google" id="ProtNLM"/>
    </source>
</evidence>
<keyword evidence="1" id="KW-0732">Signal</keyword>
<dbReference type="EMBL" id="BAAAYU010000005">
    <property type="protein sequence ID" value="GAA3643586.1"/>
    <property type="molecule type" value="Genomic_DNA"/>
</dbReference>
<reference evidence="3" key="1">
    <citation type="journal article" date="2019" name="Int. J. Syst. Evol. Microbiol.">
        <title>The Global Catalogue of Microorganisms (GCM) 10K type strain sequencing project: providing services to taxonomists for standard genome sequencing and annotation.</title>
        <authorList>
            <consortium name="The Broad Institute Genomics Platform"/>
            <consortium name="The Broad Institute Genome Sequencing Center for Infectious Disease"/>
            <person name="Wu L."/>
            <person name="Ma J."/>
        </authorList>
    </citation>
    <scope>NUCLEOTIDE SEQUENCE [LARGE SCALE GENOMIC DNA]</scope>
    <source>
        <strain evidence="3">JCM 16544</strain>
    </source>
</reference>
<accession>A0ABP7AYC5</accession>
<evidence type="ECO:0000313" key="3">
    <source>
        <dbReference type="Proteomes" id="UP001501697"/>
    </source>
</evidence>
<protein>
    <recommendedName>
        <fullName evidence="4">Secreted protein</fullName>
    </recommendedName>
</protein>
<name>A0ABP7AYC5_9MICO</name>
<dbReference type="RefSeq" id="WP_344739870.1">
    <property type="nucleotide sequence ID" value="NZ_BAAAYU010000005.1"/>
</dbReference>
<feature type="signal peptide" evidence="1">
    <location>
        <begin position="1"/>
        <end position="27"/>
    </location>
</feature>
<feature type="chain" id="PRO_5046774911" description="Secreted protein" evidence="1">
    <location>
        <begin position="28"/>
        <end position="171"/>
    </location>
</feature>
<comment type="caution">
    <text evidence="2">The sequence shown here is derived from an EMBL/GenBank/DDBJ whole genome shotgun (WGS) entry which is preliminary data.</text>
</comment>
<organism evidence="2 3">
    <name type="scientific">Microbacterium awajiense</name>
    <dbReference type="NCBI Taxonomy" id="415214"/>
    <lineage>
        <taxon>Bacteria</taxon>
        <taxon>Bacillati</taxon>
        <taxon>Actinomycetota</taxon>
        <taxon>Actinomycetes</taxon>
        <taxon>Micrococcales</taxon>
        <taxon>Microbacteriaceae</taxon>
        <taxon>Microbacterium</taxon>
    </lineage>
</organism>
<keyword evidence="3" id="KW-1185">Reference proteome</keyword>
<evidence type="ECO:0000313" key="2">
    <source>
        <dbReference type="EMBL" id="GAA3643586.1"/>
    </source>
</evidence>
<sequence>MKRIAKAAGALAAAGALVLGVAAPASAAAYPGTVISDGRYIVKYETPKADLSFQVGCTSHSDTPYVAVFARKTGHTNRPITVSIEATGGKGWTDTGKYRGDAVLDKALGSTAYTSLAAYKADGSAWDTRPAGTMTVTLQQFNLDGSAFGEPQSFTYPRPAVNCASVGGAVL</sequence>
<gene>
    <name evidence="2" type="ORF">GCM10022200_29390</name>
</gene>
<proteinExistence type="predicted"/>
<evidence type="ECO:0000256" key="1">
    <source>
        <dbReference type="SAM" id="SignalP"/>
    </source>
</evidence>
<dbReference type="Proteomes" id="UP001501697">
    <property type="component" value="Unassembled WGS sequence"/>
</dbReference>